<evidence type="ECO:0000313" key="2">
    <source>
        <dbReference type="Proteomes" id="UP001165186"/>
    </source>
</evidence>
<accession>A0ACB5S2S2</accession>
<evidence type="ECO:0000313" key="1">
    <source>
        <dbReference type="EMBL" id="GME27105.1"/>
    </source>
</evidence>
<comment type="caution">
    <text evidence="1">The sequence shown here is derived from an EMBL/GenBank/DDBJ whole genome shotgun (WGS) entry which is preliminary data.</text>
</comment>
<gene>
    <name evidence="1" type="primary">g3427</name>
    <name evidence="1" type="ORF">NpPPO83_00003427</name>
</gene>
<dbReference type="Proteomes" id="UP001165186">
    <property type="component" value="Unassembled WGS sequence"/>
</dbReference>
<organism evidence="1 2">
    <name type="scientific">Neofusicoccum parvum</name>
    <dbReference type="NCBI Taxonomy" id="310453"/>
    <lineage>
        <taxon>Eukaryota</taxon>
        <taxon>Fungi</taxon>
        <taxon>Dikarya</taxon>
        <taxon>Ascomycota</taxon>
        <taxon>Pezizomycotina</taxon>
        <taxon>Dothideomycetes</taxon>
        <taxon>Dothideomycetes incertae sedis</taxon>
        <taxon>Botryosphaeriales</taxon>
        <taxon>Botryosphaeriaceae</taxon>
        <taxon>Neofusicoccum</taxon>
    </lineage>
</organism>
<name>A0ACB5S2S2_9PEZI</name>
<reference evidence="1" key="1">
    <citation type="submission" date="2024-09" db="EMBL/GenBank/DDBJ databases">
        <title>Draft Genome Sequences of Neofusicoccum parvum.</title>
        <authorList>
            <person name="Ashida A."/>
            <person name="Camagna M."/>
            <person name="Tanaka A."/>
            <person name="Takemoto D."/>
        </authorList>
    </citation>
    <scope>NUCLEOTIDE SEQUENCE</scope>
    <source>
        <strain evidence="1">PPO83</strain>
    </source>
</reference>
<dbReference type="EMBL" id="BSXG01000034">
    <property type="protein sequence ID" value="GME27105.1"/>
    <property type="molecule type" value="Genomic_DNA"/>
</dbReference>
<protein>
    <submittedName>
        <fullName evidence="1">Uncharacterized protein LTHEOB_10251</fullName>
    </submittedName>
</protein>
<sequence length="113" mass="12573">MDAHAEKEQLAQVYSQTYPTCVETGGLMPVRLSSSHLKVPLLISIPPPLPPRVRRREYIIDEEAQEALLAEYRPYTQWAAIFLVFIGLLVSSGVIYMAVLVSVAKPPHDLSLA</sequence>
<proteinExistence type="predicted"/>
<keyword evidence="2" id="KW-1185">Reference proteome</keyword>